<evidence type="ECO:0000313" key="4">
    <source>
        <dbReference type="Proteomes" id="UP000515312"/>
    </source>
</evidence>
<dbReference type="KEGG" id="adin:H7849_25695"/>
<dbReference type="PANTHER" id="PTHR43818:SF5">
    <property type="entry name" value="OXIDOREDUCTASE FAMILY PROTEIN"/>
    <property type="match status" value="1"/>
</dbReference>
<dbReference type="InterPro" id="IPR000683">
    <property type="entry name" value="Gfo/Idh/MocA-like_OxRdtase_N"/>
</dbReference>
<dbReference type="InterPro" id="IPR050463">
    <property type="entry name" value="Gfo/Idh/MocA_oxidrdct_glycsds"/>
</dbReference>
<dbReference type="EMBL" id="CP060394">
    <property type="protein sequence ID" value="QNI32331.1"/>
    <property type="molecule type" value="Genomic_DNA"/>
</dbReference>
<dbReference type="InterPro" id="IPR055170">
    <property type="entry name" value="GFO_IDH_MocA-like_dom"/>
</dbReference>
<dbReference type="SUPFAM" id="SSF51735">
    <property type="entry name" value="NAD(P)-binding Rossmann-fold domains"/>
    <property type="match status" value="1"/>
</dbReference>
<proteinExistence type="predicted"/>
<reference evidence="3 4" key="1">
    <citation type="submission" date="2020-08" db="EMBL/GenBank/DDBJ databases">
        <title>Edaphobacter telluris sp. nov. and Acidobacterium dinghuensis sp. nov., two acidobacteria isolated from forest soil.</title>
        <authorList>
            <person name="Fu J."/>
            <person name="Qiu L."/>
        </authorList>
    </citation>
    <scope>NUCLEOTIDE SEQUENCE [LARGE SCALE GENOMIC DNA]</scope>
    <source>
        <strain evidence="3">4Y35</strain>
    </source>
</reference>
<dbReference type="SUPFAM" id="SSF55347">
    <property type="entry name" value="Glyceraldehyde-3-phosphate dehydrogenase-like, C-terminal domain"/>
    <property type="match status" value="1"/>
</dbReference>
<keyword evidence="4" id="KW-1185">Reference proteome</keyword>
<dbReference type="Gene3D" id="3.40.50.720">
    <property type="entry name" value="NAD(P)-binding Rossmann-like Domain"/>
    <property type="match status" value="1"/>
</dbReference>
<evidence type="ECO:0000259" key="2">
    <source>
        <dbReference type="Pfam" id="PF22725"/>
    </source>
</evidence>
<evidence type="ECO:0000259" key="1">
    <source>
        <dbReference type="Pfam" id="PF01408"/>
    </source>
</evidence>
<dbReference type="PANTHER" id="PTHR43818">
    <property type="entry name" value="BCDNA.GH03377"/>
    <property type="match status" value="1"/>
</dbReference>
<dbReference type="AlphaFoldDB" id="A0A7G8BIG1"/>
<evidence type="ECO:0000313" key="3">
    <source>
        <dbReference type="EMBL" id="QNI32331.1"/>
    </source>
</evidence>
<name>A0A7G8BIG1_9BACT</name>
<protein>
    <submittedName>
        <fullName evidence="3">Gfo/Idh/MocA family oxidoreductase</fullName>
    </submittedName>
</protein>
<dbReference type="RefSeq" id="WP_186743286.1">
    <property type="nucleotide sequence ID" value="NZ_CP060394.1"/>
</dbReference>
<organism evidence="3 4">
    <name type="scientific">Alloacidobacterium dinghuense</name>
    <dbReference type="NCBI Taxonomy" id="2763107"/>
    <lineage>
        <taxon>Bacteria</taxon>
        <taxon>Pseudomonadati</taxon>
        <taxon>Acidobacteriota</taxon>
        <taxon>Terriglobia</taxon>
        <taxon>Terriglobales</taxon>
        <taxon>Acidobacteriaceae</taxon>
        <taxon>Alloacidobacterium</taxon>
    </lineage>
</organism>
<dbReference type="InterPro" id="IPR036291">
    <property type="entry name" value="NAD(P)-bd_dom_sf"/>
</dbReference>
<feature type="domain" description="Gfo/Idh/MocA-like oxidoreductase N-terminal" evidence="1">
    <location>
        <begin position="33"/>
        <end position="164"/>
    </location>
</feature>
<dbReference type="Pfam" id="PF22725">
    <property type="entry name" value="GFO_IDH_MocA_C3"/>
    <property type="match status" value="1"/>
</dbReference>
<dbReference type="Proteomes" id="UP000515312">
    <property type="component" value="Chromosome"/>
</dbReference>
<accession>A0A7G8BIG1</accession>
<gene>
    <name evidence="3" type="ORF">H7849_25695</name>
</gene>
<dbReference type="Pfam" id="PF01408">
    <property type="entry name" value="GFO_IDH_MocA"/>
    <property type="match status" value="1"/>
</dbReference>
<sequence>MDRRKFLTGTAAASGLMFLKPKTAFGYQANSAVRYALLGCGNRGTSVATSFAKNTSARIVAIADIFPDQLEKGKAYFDDLNKSLGYAGPEHQFRGYKAYEELAASKDVDAVQISTPPYFHVEHLEAMVKGGKHAYCEKPVGVDIPQTMRALEIAKLADGKVSVDVGFQIRSAPPFVEIVRRIHNGDLGKIASVAAHYNAPPAVEHDYPSASADEQRLRNWLWYRNLSGDILLEQNIHVIDICNWALQGHPVKAQATGGRSVIQHAGDTWDNYQVILTYPEEVHVSFSSTQFCPGKWFDVSERIFGAKGIAELPYSGPLRIIGDNSWTWTDSSAGGKEVDQQPTGSFAANGAFSDNLAQADSEKDKGFIESITSGKFHNQIAAGVESARSCMLGRMAGYTKREVTWDELLANHEEYKLDINMTQFT</sequence>
<dbReference type="Gene3D" id="3.30.360.10">
    <property type="entry name" value="Dihydrodipicolinate Reductase, domain 2"/>
    <property type="match status" value="1"/>
</dbReference>
<feature type="domain" description="GFO/IDH/MocA-like oxidoreductase" evidence="2">
    <location>
        <begin position="177"/>
        <end position="310"/>
    </location>
</feature>
<dbReference type="GO" id="GO:0000166">
    <property type="term" value="F:nucleotide binding"/>
    <property type="evidence" value="ECO:0007669"/>
    <property type="project" value="InterPro"/>
</dbReference>